<gene>
    <name evidence="2" type="ORF">HW555_013339</name>
</gene>
<feature type="domain" description="MULE transposase" evidence="1">
    <location>
        <begin position="189"/>
        <end position="259"/>
    </location>
</feature>
<accession>A0A835KYS4</accession>
<sequence>WQIVTSQRGKRVLLRAGHRYHEKRRNKDGSCKKCKAKLIIANNNTITRDDKHDCEPDFASNELEIQFNKCCEQIKSDYTISIPRAYRETVAGPVDSGIDFIKKIPTLENIKHKLHRKRNKSLGVQKICFNSIKEIIVPERYQHFLLADYSNGPSRIIIFANRDCKKILTNPNLTILCDGTFKFCLKHNDTYNNIIPIIYALLPNKNKNTYITMFKLIKSQIPQFSPQLFILDFEQAAMSAIKHVFPKTKINGCYFHFAQSLWRKADELNITTSKLARKHVKRCTVMAHLPREAIDNAWLYIMAQCPTNKNVVLFNNYFVQTWLNDKSFFADKWCSNHLHRTTNMIENWHSILNKKISSKPKNIAHFLTILEKENNYYEVLYTNGTSIRKKLPETQEIDQHISQTIEEFITGDINIDLCIERLVL</sequence>
<keyword evidence="3" id="KW-1185">Reference proteome</keyword>
<dbReference type="EMBL" id="JACKWZ010000625">
    <property type="protein sequence ID" value="KAF9406220.1"/>
    <property type="molecule type" value="Genomic_DNA"/>
</dbReference>
<name>A0A835KYS4_SPOEX</name>
<protein>
    <recommendedName>
        <fullName evidence="1">MULE transposase domain-containing protein</fullName>
    </recommendedName>
</protein>
<evidence type="ECO:0000259" key="1">
    <source>
        <dbReference type="Pfam" id="PF10551"/>
    </source>
</evidence>
<dbReference type="AlphaFoldDB" id="A0A835KYS4"/>
<reference evidence="2" key="1">
    <citation type="submission" date="2020-08" db="EMBL/GenBank/DDBJ databases">
        <title>Spodoptera exigua strain:BAW_Kor-Di-RS1 Genome sequencing and assembly.</title>
        <authorList>
            <person name="Kim J."/>
            <person name="Nam H.Y."/>
            <person name="Kwon M."/>
            <person name="Choi J.H."/>
            <person name="Cho S.R."/>
            <person name="Kim G.-H."/>
        </authorList>
    </citation>
    <scope>NUCLEOTIDE SEQUENCE</scope>
    <source>
        <strain evidence="2">BAW_Kor-Di-RS1</strain>
        <tissue evidence="2">Whole-body</tissue>
    </source>
</reference>
<dbReference type="Pfam" id="PF10551">
    <property type="entry name" value="MULE"/>
    <property type="match status" value="1"/>
</dbReference>
<dbReference type="Gene3D" id="2.20.25.240">
    <property type="match status" value="1"/>
</dbReference>
<evidence type="ECO:0000313" key="2">
    <source>
        <dbReference type="EMBL" id="KAF9406220.1"/>
    </source>
</evidence>
<dbReference type="InterPro" id="IPR018289">
    <property type="entry name" value="MULE_transposase_dom"/>
</dbReference>
<comment type="caution">
    <text evidence="2">The sequence shown here is derived from an EMBL/GenBank/DDBJ whole genome shotgun (WGS) entry which is preliminary data.</text>
</comment>
<dbReference type="Proteomes" id="UP000648187">
    <property type="component" value="Unassembled WGS sequence"/>
</dbReference>
<proteinExistence type="predicted"/>
<evidence type="ECO:0000313" key="3">
    <source>
        <dbReference type="Proteomes" id="UP000648187"/>
    </source>
</evidence>
<organism evidence="2 3">
    <name type="scientific">Spodoptera exigua</name>
    <name type="common">Beet armyworm</name>
    <name type="synonym">Noctua fulgens</name>
    <dbReference type="NCBI Taxonomy" id="7107"/>
    <lineage>
        <taxon>Eukaryota</taxon>
        <taxon>Metazoa</taxon>
        <taxon>Ecdysozoa</taxon>
        <taxon>Arthropoda</taxon>
        <taxon>Hexapoda</taxon>
        <taxon>Insecta</taxon>
        <taxon>Pterygota</taxon>
        <taxon>Neoptera</taxon>
        <taxon>Endopterygota</taxon>
        <taxon>Lepidoptera</taxon>
        <taxon>Glossata</taxon>
        <taxon>Ditrysia</taxon>
        <taxon>Noctuoidea</taxon>
        <taxon>Noctuidae</taxon>
        <taxon>Amphipyrinae</taxon>
        <taxon>Spodoptera</taxon>
    </lineage>
</organism>
<feature type="non-terminal residue" evidence="2">
    <location>
        <position position="424"/>
    </location>
</feature>